<proteinExistence type="predicted"/>
<name>W1J1N9_9GAMM</name>
<evidence type="ECO:0000313" key="2">
    <source>
        <dbReference type="Proteomes" id="UP000019202"/>
    </source>
</evidence>
<comment type="caution">
    <text evidence="1">The sequence shown here is derived from an EMBL/GenBank/DDBJ whole genome shotgun (WGS) entry which is preliminary data.</text>
</comment>
<keyword evidence="2" id="KW-1185">Reference proteome</keyword>
<organism evidence="1 2">
    <name type="scientific">Xenorhabdus szentirmaii DSM 16338</name>
    <dbReference type="NCBI Taxonomy" id="1427518"/>
    <lineage>
        <taxon>Bacteria</taxon>
        <taxon>Pseudomonadati</taxon>
        <taxon>Pseudomonadota</taxon>
        <taxon>Gammaproteobacteria</taxon>
        <taxon>Enterobacterales</taxon>
        <taxon>Morganellaceae</taxon>
        <taxon>Xenorhabdus</taxon>
    </lineage>
</organism>
<dbReference type="Proteomes" id="UP000019202">
    <property type="component" value="Unassembled WGS sequence"/>
</dbReference>
<reference evidence="1" key="1">
    <citation type="submission" date="2013-11" db="EMBL/GenBank/DDBJ databases">
        <title>Draft genome sequence and annotation of the entomopathogenic bacteria, Xenorhabdus cabanillasi strain JM26 and Xenorhabdus szentirmai strain DSM 16338.</title>
        <authorList>
            <person name="Gualtieri M."/>
            <person name="Ogier J.C."/>
            <person name="Pages S."/>
            <person name="Givaudan A."/>
            <person name="Gaudriault S."/>
        </authorList>
    </citation>
    <scope>NUCLEOTIDE SEQUENCE [LARGE SCALE GENOMIC DNA]</scope>
    <source>
        <strain evidence="1">DSM 16338</strain>
    </source>
</reference>
<protein>
    <submittedName>
        <fullName evidence="1">Uncharacterized protein</fullName>
    </submittedName>
</protein>
<dbReference type="STRING" id="1427518.XSR1_50036"/>
<gene>
    <name evidence="1" type="ORF">XSR1_50036</name>
</gene>
<dbReference type="EMBL" id="CBXF010000110">
    <property type="protein sequence ID" value="CDL84624.1"/>
    <property type="molecule type" value="Genomic_DNA"/>
</dbReference>
<evidence type="ECO:0000313" key="1">
    <source>
        <dbReference type="EMBL" id="CDL84624.1"/>
    </source>
</evidence>
<sequence>MKLLMHHGNKGENIDLKYFSAHLFAPNVFLQNVKTTSAMAVCA</sequence>
<dbReference type="AlphaFoldDB" id="W1J1N9"/>
<accession>W1J1N9</accession>